<comment type="caution">
    <text evidence="8">The sequence shown here is derived from an EMBL/GenBank/DDBJ whole genome shotgun (WGS) entry which is preliminary data.</text>
</comment>
<comment type="similarity">
    <text evidence="2">Belongs to the PDCD5 family.</text>
</comment>
<feature type="compositionally biased region" description="Low complexity" evidence="5">
    <location>
        <begin position="397"/>
        <end position="410"/>
    </location>
</feature>
<dbReference type="Gene3D" id="3.40.50.720">
    <property type="entry name" value="NAD(P)-binding Rossmann-like Domain"/>
    <property type="match status" value="1"/>
</dbReference>
<dbReference type="PANTHER" id="PTHR43765:SF2">
    <property type="entry name" value="2-DEHYDROPANTOATE 2-REDUCTASE"/>
    <property type="match status" value="1"/>
</dbReference>
<feature type="domain" description="Ketopantoate reductase C-terminal" evidence="7">
    <location>
        <begin position="177"/>
        <end position="306"/>
    </location>
</feature>
<reference evidence="8" key="1">
    <citation type="journal article" date="2023" name="Mol. Plant Microbe Interact.">
        <title>Elucidating the Obligate Nature and Biological Capacity of an Invasive Fungal Corn Pathogen.</title>
        <authorList>
            <person name="MacCready J.S."/>
            <person name="Roggenkamp E.M."/>
            <person name="Gdanetz K."/>
            <person name="Chilvers M.I."/>
        </authorList>
    </citation>
    <scope>NUCLEOTIDE SEQUENCE</scope>
    <source>
        <strain evidence="8">PM02</strain>
    </source>
</reference>
<dbReference type="InterPro" id="IPR050838">
    <property type="entry name" value="Ketopantoate_reductase"/>
</dbReference>
<evidence type="ECO:0000256" key="2">
    <source>
        <dbReference type="ARBA" id="ARBA00010490"/>
    </source>
</evidence>
<dbReference type="InterPro" id="IPR002836">
    <property type="entry name" value="PDCD5-like"/>
</dbReference>
<evidence type="ECO:0000259" key="6">
    <source>
        <dbReference type="Pfam" id="PF02558"/>
    </source>
</evidence>
<proteinExistence type="inferred from homology"/>
<dbReference type="Pfam" id="PF02558">
    <property type="entry name" value="ApbA"/>
    <property type="match status" value="1"/>
</dbReference>
<sequence length="576" mass="64693">MTSRCQLEAEYRIDAEFLIDQEEAPEGAVVRDKTPIDNLIITVPAQSVVRAVRALKHRLSALSTICLVQDGLGVAEALLDKVFPDVTQRPTIILGHFTHKLHHSYHIKRFSAAELQPGRLYLTAYRSGMFERMNAGANIKVHPPIERQERAKHMLRLLASIPALRASGHPWEDFLRHKLPAVAFRAIADPLRTVLDVPFDRLSENSMARRLVDQLLGEACEVTARLPETRAPRSFRQFVRSGRFREQVHGALSLRGREHFSAVQYTTARGWESAIDFTLGYFVRRGRDLGVECMTMRTVMMMIKAKHAEIYRRRMEEIPVVFDGALVPRGGRIVEGRGDAGGGAAEDYWTSPSMAEEKKRAAQETAEVVAAFEERDKLRLEQERRLQDQDDDIEDALAAPSSSSSSSSNHGGQGHGHNRGISISKRGDRPRYEQSHHVPSGEMDDAELDQIRQARLAQLKSQSGSGGGTSGQEQQAQRQQQQADEARKAMLAQILHPDAADRLGRIRMVKEARAAEVEDRLLVLARAGRLREKVTEEQLKGLLSELAESRSREEERIVVSRRKGWGEGEDEDLLDL</sequence>
<accession>A0AAD9ICM6</accession>
<dbReference type="EMBL" id="JAQQPM010000009">
    <property type="protein sequence ID" value="KAK2075043.1"/>
    <property type="molecule type" value="Genomic_DNA"/>
</dbReference>
<gene>
    <name evidence="8" type="ORF">P8C59_009202</name>
</gene>
<keyword evidence="4" id="KW-0560">Oxidoreductase</keyword>
<organism evidence="8 9">
    <name type="scientific">Phyllachora maydis</name>
    <dbReference type="NCBI Taxonomy" id="1825666"/>
    <lineage>
        <taxon>Eukaryota</taxon>
        <taxon>Fungi</taxon>
        <taxon>Dikarya</taxon>
        <taxon>Ascomycota</taxon>
        <taxon>Pezizomycotina</taxon>
        <taxon>Sordariomycetes</taxon>
        <taxon>Sordariomycetidae</taxon>
        <taxon>Phyllachorales</taxon>
        <taxon>Phyllachoraceae</taxon>
        <taxon>Phyllachora</taxon>
    </lineage>
</organism>
<dbReference type="InterPro" id="IPR008927">
    <property type="entry name" value="6-PGluconate_DH-like_C_sf"/>
</dbReference>
<feature type="region of interest" description="Disordered" evidence="5">
    <location>
        <begin position="458"/>
        <end position="488"/>
    </location>
</feature>
<dbReference type="Pfam" id="PF01984">
    <property type="entry name" value="dsDNA_bind"/>
    <property type="match status" value="1"/>
</dbReference>
<feature type="compositionally biased region" description="Low complexity" evidence="5">
    <location>
        <begin position="471"/>
        <end position="483"/>
    </location>
</feature>
<dbReference type="AlphaFoldDB" id="A0AAD9ICM6"/>
<dbReference type="GO" id="GO:0003677">
    <property type="term" value="F:DNA binding"/>
    <property type="evidence" value="ECO:0007669"/>
    <property type="project" value="InterPro"/>
</dbReference>
<evidence type="ECO:0000256" key="5">
    <source>
        <dbReference type="SAM" id="MobiDB-lite"/>
    </source>
</evidence>
<comment type="similarity">
    <text evidence="1">Belongs to the ketopantoate reductase family.</text>
</comment>
<protein>
    <submittedName>
        <fullName evidence="8">Uncharacterized protein</fullName>
    </submittedName>
</protein>
<dbReference type="Gene3D" id="1.10.8.140">
    <property type="entry name" value="PDCD5-like"/>
    <property type="match status" value="1"/>
</dbReference>
<dbReference type="GO" id="GO:0050661">
    <property type="term" value="F:NADP binding"/>
    <property type="evidence" value="ECO:0007669"/>
    <property type="project" value="TreeGrafter"/>
</dbReference>
<evidence type="ECO:0000256" key="1">
    <source>
        <dbReference type="ARBA" id="ARBA00007870"/>
    </source>
</evidence>
<dbReference type="GO" id="GO:0008677">
    <property type="term" value="F:2-dehydropantoate 2-reductase activity"/>
    <property type="evidence" value="ECO:0007669"/>
    <property type="project" value="TreeGrafter"/>
</dbReference>
<feature type="compositionally biased region" description="Basic and acidic residues" evidence="5">
    <location>
        <begin position="425"/>
        <end position="436"/>
    </location>
</feature>
<evidence type="ECO:0000313" key="8">
    <source>
        <dbReference type="EMBL" id="KAK2075043.1"/>
    </source>
</evidence>
<name>A0AAD9ICM6_9PEZI</name>
<keyword evidence="3" id="KW-0521">NADP</keyword>
<dbReference type="PANTHER" id="PTHR43765">
    <property type="entry name" value="2-DEHYDROPANTOATE 2-REDUCTASE-RELATED"/>
    <property type="match status" value="1"/>
</dbReference>
<dbReference type="SUPFAM" id="SSF48179">
    <property type="entry name" value="6-phosphogluconate dehydrogenase C-terminal domain-like"/>
    <property type="match status" value="1"/>
</dbReference>
<dbReference type="InterPro" id="IPR013332">
    <property type="entry name" value="KPR_N"/>
</dbReference>
<feature type="domain" description="Ketopantoate reductase N-terminal" evidence="6">
    <location>
        <begin position="26"/>
        <end position="104"/>
    </location>
</feature>
<dbReference type="InterPro" id="IPR036883">
    <property type="entry name" value="PDCD5-like_sf"/>
</dbReference>
<feature type="region of interest" description="Disordered" evidence="5">
    <location>
        <begin position="397"/>
        <end position="444"/>
    </location>
</feature>
<evidence type="ECO:0000256" key="4">
    <source>
        <dbReference type="ARBA" id="ARBA00023002"/>
    </source>
</evidence>
<dbReference type="Gene3D" id="1.10.1040.10">
    <property type="entry name" value="N-(1-d-carboxylethyl)-l-norvaline Dehydrogenase, domain 2"/>
    <property type="match status" value="1"/>
</dbReference>
<dbReference type="GO" id="GO:0005739">
    <property type="term" value="C:mitochondrion"/>
    <property type="evidence" value="ECO:0007669"/>
    <property type="project" value="TreeGrafter"/>
</dbReference>
<dbReference type="Pfam" id="PF08546">
    <property type="entry name" value="ApbA_C"/>
    <property type="match status" value="1"/>
</dbReference>
<evidence type="ECO:0000313" key="9">
    <source>
        <dbReference type="Proteomes" id="UP001217918"/>
    </source>
</evidence>
<dbReference type="InterPro" id="IPR013752">
    <property type="entry name" value="KPA_reductase"/>
</dbReference>
<feature type="region of interest" description="Disordered" evidence="5">
    <location>
        <begin position="333"/>
        <end position="362"/>
    </location>
</feature>
<evidence type="ECO:0000259" key="7">
    <source>
        <dbReference type="Pfam" id="PF08546"/>
    </source>
</evidence>
<dbReference type="SUPFAM" id="SSF46950">
    <property type="entry name" value="Double-stranded DNA-binding domain"/>
    <property type="match status" value="1"/>
</dbReference>
<dbReference type="InterPro" id="IPR013328">
    <property type="entry name" value="6PGD_dom2"/>
</dbReference>
<dbReference type="Proteomes" id="UP001217918">
    <property type="component" value="Unassembled WGS sequence"/>
</dbReference>
<evidence type="ECO:0000256" key="3">
    <source>
        <dbReference type="ARBA" id="ARBA00022857"/>
    </source>
</evidence>
<keyword evidence="9" id="KW-1185">Reference proteome</keyword>